<dbReference type="Proteomes" id="UP000013782">
    <property type="component" value="Unassembled WGS sequence"/>
</dbReference>
<keyword evidence="3" id="KW-1185">Reference proteome</keyword>
<proteinExistence type="predicted"/>
<evidence type="ECO:0000313" key="1">
    <source>
        <dbReference type="EMBL" id="EOH94811.1"/>
    </source>
</evidence>
<evidence type="ECO:0008006" key="4">
    <source>
        <dbReference type="Google" id="ProtNLM"/>
    </source>
</evidence>
<sequence>MNKQGLLNWIESNRKMIRKLDFTDVSDDDRADYLQTLMYKFFGEVEKMVGDLTEPGKVKVPPYMKEFLDFCNKEEQSGVDAYHGLFHICSSWPKEQILEWSFENPYRFINAFQYGYDVESKYRVKVGNGYFIEFHGRGCLISPHEKDGIMKFDAKSEADRIASITGGTVEPVEVAE</sequence>
<dbReference type="HOGENOM" id="CLU_1522895_0_0_9"/>
<gene>
    <name evidence="2" type="ORF">UAU_01016</name>
    <name evidence="1" type="ORF">UAU_01733</name>
</gene>
<accession>R2SPS4</accession>
<reference evidence="1 3" key="1">
    <citation type="submission" date="2013-02" db="EMBL/GenBank/DDBJ databases">
        <title>The Genome Sequence of Enterococcus pallens BAA-351.</title>
        <authorList>
            <consortium name="The Broad Institute Genome Sequencing Platform"/>
            <consortium name="The Broad Institute Genome Sequencing Center for Infectious Disease"/>
            <person name="Earl A.M."/>
            <person name="Gilmore M.S."/>
            <person name="Lebreton F."/>
            <person name="Walker B."/>
            <person name="Young S.K."/>
            <person name="Zeng Q."/>
            <person name="Gargeya S."/>
            <person name="Fitzgerald M."/>
            <person name="Haas B."/>
            <person name="Abouelleil A."/>
            <person name="Alvarado L."/>
            <person name="Arachchi H.M."/>
            <person name="Berlin A.M."/>
            <person name="Chapman S.B."/>
            <person name="Dewar J."/>
            <person name="Goldberg J."/>
            <person name="Griggs A."/>
            <person name="Gujja S."/>
            <person name="Hansen M."/>
            <person name="Howarth C."/>
            <person name="Imamovic A."/>
            <person name="Larimer J."/>
            <person name="McCowan C."/>
            <person name="Murphy C."/>
            <person name="Neiman D."/>
            <person name="Pearson M."/>
            <person name="Priest M."/>
            <person name="Roberts A."/>
            <person name="Saif S."/>
            <person name="Shea T."/>
            <person name="Sisk P."/>
            <person name="Sykes S."/>
            <person name="Wortman J."/>
            <person name="Nusbaum C."/>
            <person name="Birren B."/>
        </authorList>
    </citation>
    <scope>NUCLEOTIDE SEQUENCE [LARGE SCALE GENOMIC DNA]</scope>
    <source>
        <strain evidence="1 3">ATCC BAA-351</strain>
    </source>
</reference>
<name>R2SPS4_9ENTE</name>
<protein>
    <recommendedName>
        <fullName evidence="4">DUF1642 domain-containing protein</fullName>
    </recommendedName>
</protein>
<dbReference type="EMBL" id="AJAQ01000008">
    <property type="protein sequence ID" value="EOH96366.1"/>
    <property type="molecule type" value="Genomic_DNA"/>
</dbReference>
<comment type="caution">
    <text evidence="1">The sequence shown here is derived from an EMBL/GenBank/DDBJ whole genome shotgun (WGS) entry which is preliminary data.</text>
</comment>
<dbReference type="AlphaFoldDB" id="R2SPS4"/>
<dbReference type="EMBL" id="AJAQ01000014">
    <property type="protein sequence ID" value="EOH94811.1"/>
    <property type="molecule type" value="Genomic_DNA"/>
</dbReference>
<evidence type="ECO:0000313" key="2">
    <source>
        <dbReference type="EMBL" id="EOH96366.1"/>
    </source>
</evidence>
<dbReference type="RefSeq" id="WP_010756071.1">
    <property type="nucleotide sequence ID" value="NZ_ASWD01000006.1"/>
</dbReference>
<dbReference type="PATRIC" id="fig|1158607.3.peg.1022"/>
<organism evidence="1 3">
    <name type="scientific">Enterococcus pallens ATCC BAA-351</name>
    <dbReference type="NCBI Taxonomy" id="1158607"/>
    <lineage>
        <taxon>Bacteria</taxon>
        <taxon>Bacillati</taxon>
        <taxon>Bacillota</taxon>
        <taxon>Bacilli</taxon>
        <taxon>Lactobacillales</taxon>
        <taxon>Enterococcaceae</taxon>
        <taxon>Enterococcus</taxon>
    </lineage>
</organism>
<dbReference type="OrthoDB" id="2366280at2"/>
<evidence type="ECO:0000313" key="3">
    <source>
        <dbReference type="Proteomes" id="UP000013782"/>
    </source>
</evidence>